<proteinExistence type="predicted"/>
<comment type="caution">
    <text evidence="1">The sequence shown here is derived from an EMBL/GenBank/DDBJ whole genome shotgun (WGS) entry which is preliminary data.</text>
</comment>
<evidence type="ECO:0000313" key="1">
    <source>
        <dbReference type="EMBL" id="MFC6080738.1"/>
    </source>
</evidence>
<organism evidence="1 2">
    <name type="scientific">Sphaerisporangium aureirubrum</name>
    <dbReference type="NCBI Taxonomy" id="1544736"/>
    <lineage>
        <taxon>Bacteria</taxon>
        <taxon>Bacillati</taxon>
        <taxon>Actinomycetota</taxon>
        <taxon>Actinomycetes</taxon>
        <taxon>Streptosporangiales</taxon>
        <taxon>Streptosporangiaceae</taxon>
        <taxon>Sphaerisporangium</taxon>
    </lineage>
</organism>
<dbReference type="RefSeq" id="WP_380747831.1">
    <property type="nucleotide sequence ID" value="NZ_JBHSRF010000006.1"/>
</dbReference>
<evidence type="ECO:0008006" key="3">
    <source>
        <dbReference type="Google" id="ProtNLM"/>
    </source>
</evidence>
<dbReference type="EMBL" id="JBHSRF010000006">
    <property type="protein sequence ID" value="MFC6080738.1"/>
    <property type="molecule type" value="Genomic_DNA"/>
</dbReference>
<keyword evidence="2" id="KW-1185">Reference proteome</keyword>
<accession>A0ABW1NCQ2</accession>
<dbReference type="Proteomes" id="UP001596137">
    <property type="component" value="Unassembled WGS sequence"/>
</dbReference>
<evidence type="ECO:0000313" key="2">
    <source>
        <dbReference type="Proteomes" id="UP001596137"/>
    </source>
</evidence>
<reference evidence="2" key="1">
    <citation type="journal article" date="2019" name="Int. J. Syst. Evol. Microbiol.">
        <title>The Global Catalogue of Microorganisms (GCM) 10K type strain sequencing project: providing services to taxonomists for standard genome sequencing and annotation.</title>
        <authorList>
            <consortium name="The Broad Institute Genomics Platform"/>
            <consortium name="The Broad Institute Genome Sequencing Center for Infectious Disease"/>
            <person name="Wu L."/>
            <person name="Ma J."/>
        </authorList>
    </citation>
    <scope>NUCLEOTIDE SEQUENCE [LARGE SCALE GENOMIC DNA]</scope>
    <source>
        <strain evidence="2">JCM 30346</strain>
    </source>
</reference>
<sequence>MYYNVTPREFESTPVTGALSADAPSVSVTVRLELTQEEAAGVLVGLSLLSRYEGDPRITPADTRRMLTQVITDVTLHTIRQAARYAAEAEEICPEDAGWHRWCRRLIAPLASRQATKTARTLTGTAVA</sequence>
<gene>
    <name evidence="1" type="ORF">ACFP1K_06175</name>
</gene>
<protein>
    <recommendedName>
        <fullName evidence="3">DUF222 domain-containing protein</fullName>
    </recommendedName>
</protein>
<name>A0ABW1NCQ2_9ACTN</name>